<protein>
    <submittedName>
        <fullName evidence="1">Uncharacterized protein</fullName>
    </submittedName>
</protein>
<dbReference type="RefSeq" id="WP_364448628.1">
    <property type="nucleotide sequence ID" value="NZ_JBFARM010000004.1"/>
</dbReference>
<reference evidence="1 2" key="1">
    <citation type="submission" date="2024-06" db="EMBL/GenBank/DDBJ databases">
        <title>The Natural Products Discovery Center: Release of the First 8490 Sequenced Strains for Exploring Actinobacteria Biosynthetic Diversity.</title>
        <authorList>
            <person name="Kalkreuter E."/>
            <person name="Kautsar S.A."/>
            <person name="Yang D."/>
            <person name="Bader C.D."/>
            <person name="Teijaro C.N."/>
            <person name="Fluegel L."/>
            <person name="Davis C.M."/>
            <person name="Simpson J.R."/>
            <person name="Lauterbach L."/>
            <person name="Steele A.D."/>
            <person name="Gui C."/>
            <person name="Meng S."/>
            <person name="Li G."/>
            <person name="Viehrig K."/>
            <person name="Ye F."/>
            <person name="Su P."/>
            <person name="Kiefer A.F."/>
            <person name="Nichols A."/>
            <person name="Cepeda A.J."/>
            <person name="Yan W."/>
            <person name="Fan B."/>
            <person name="Jiang Y."/>
            <person name="Adhikari A."/>
            <person name="Zheng C.-J."/>
            <person name="Schuster L."/>
            <person name="Cowan T.M."/>
            <person name="Smanski M.J."/>
            <person name="Chevrette M.G."/>
            <person name="De Carvalho L.P.S."/>
            <person name="Shen B."/>
        </authorList>
    </citation>
    <scope>NUCLEOTIDE SEQUENCE [LARGE SCALE GENOMIC DNA]</scope>
    <source>
        <strain evidence="1 2">NPDC049574</strain>
    </source>
</reference>
<name>A0ABV3H1N2_9ACTN</name>
<evidence type="ECO:0000313" key="1">
    <source>
        <dbReference type="EMBL" id="MEV4286441.1"/>
    </source>
</evidence>
<keyword evidence="2" id="KW-1185">Reference proteome</keyword>
<accession>A0ABV3H1N2</accession>
<evidence type="ECO:0000313" key="2">
    <source>
        <dbReference type="Proteomes" id="UP001552427"/>
    </source>
</evidence>
<organism evidence="1 2">
    <name type="scientific">Nonomuraea bangladeshensis</name>
    <dbReference type="NCBI Taxonomy" id="404385"/>
    <lineage>
        <taxon>Bacteria</taxon>
        <taxon>Bacillati</taxon>
        <taxon>Actinomycetota</taxon>
        <taxon>Actinomycetes</taxon>
        <taxon>Streptosporangiales</taxon>
        <taxon>Streptosporangiaceae</taxon>
        <taxon>Nonomuraea</taxon>
    </lineage>
</organism>
<dbReference type="Proteomes" id="UP001552427">
    <property type="component" value="Unassembled WGS sequence"/>
</dbReference>
<gene>
    <name evidence="1" type="ORF">AB0K40_13145</name>
</gene>
<dbReference type="EMBL" id="JBFARM010000004">
    <property type="protein sequence ID" value="MEV4286441.1"/>
    <property type="molecule type" value="Genomic_DNA"/>
</dbReference>
<proteinExistence type="predicted"/>
<sequence length="98" mass="11270">MNVRLDDEQMIHVMYRATEAAKLLPVHLRECRRYEIVPEFEDILDMTSLVYRVRLVVDGDVRDVCDVRAIDVPGITAEDVEAEWNHAVSLITWSVAEG</sequence>
<comment type="caution">
    <text evidence="1">The sequence shown here is derived from an EMBL/GenBank/DDBJ whole genome shotgun (WGS) entry which is preliminary data.</text>
</comment>